<name>A0A8J2YF10_9BACL</name>
<comment type="caution">
    <text evidence="2">The sequence shown here is derived from an EMBL/GenBank/DDBJ whole genome shotgun (WGS) entry which is preliminary data.</text>
</comment>
<evidence type="ECO:0000256" key="1">
    <source>
        <dbReference type="SAM" id="Phobius"/>
    </source>
</evidence>
<keyword evidence="3" id="KW-1185">Reference proteome</keyword>
<reference evidence="2" key="2">
    <citation type="submission" date="2020-09" db="EMBL/GenBank/DDBJ databases">
        <authorList>
            <person name="Sun Q."/>
            <person name="Zhou Y."/>
        </authorList>
    </citation>
    <scope>NUCLEOTIDE SEQUENCE</scope>
    <source>
        <strain evidence="2">CGMCC 1.15371</strain>
    </source>
</reference>
<dbReference type="Proteomes" id="UP000628775">
    <property type="component" value="Unassembled WGS sequence"/>
</dbReference>
<dbReference type="RefSeq" id="WP_188688769.1">
    <property type="nucleotide sequence ID" value="NZ_BMIR01000001.1"/>
</dbReference>
<keyword evidence="1" id="KW-0472">Membrane</keyword>
<protein>
    <submittedName>
        <fullName evidence="2">Uncharacterized protein</fullName>
    </submittedName>
</protein>
<reference evidence="2" key="1">
    <citation type="journal article" date="2014" name="Int. J. Syst. Evol. Microbiol.">
        <title>Complete genome sequence of Corynebacterium casei LMG S-19264T (=DSM 44701T), isolated from a smear-ripened cheese.</title>
        <authorList>
            <consortium name="US DOE Joint Genome Institute (JGI-PGF)"/>
            <person name="Walter F."/>
            <person name="Albersmeier A."/>
            <person name="Kalinowski J."/>
            <person name="Ruckert C."/>
        </authorList>
    </citation>
    <scope>NUCLEOTIDE SEQUENCE</scope>
    <source>
        <strain evidence="2">CGMCC 1.15371</strain>
    </source>
</reference>
<gene>
    <name evidence="2" type="ORF">GCM10011391_05980</name>
</gene>
<dbReference type="AlphaFoldDB" id="A0A8J2YF10"/>
<accession>A0A8J2YF10</accession>
<evidence type="ECO:0000313" key="2">
    <source>
        <dbReference type="EMBL" id="GGE30202.1"/>
    </source>
</evidence>
<feature type="transmembrane region" description="Helical" evidence="1">
    <location>
        <begin position="20"/>
        <end position="47"/>
    </location>
</feature>
<keyword evidence="1" id="KW-1133">Transmembrane helix</keyword>
<dbReference type="EMBL" id="BMIR01000001">
    <property type="protein sequence ID" value="GGE30202.1"/>
    <property type="molecule type" value="Genomic_DNA"/>
</dbReference>
<keyword evidence="1" id="KW-0812">Transmembrane</keyword>
<proteinExistence type="predicted"/>
<evidence type="ECO:0000313" key="3">
    <source>
        <dbReference type="Proteomes" id="UP000628775"/>
    </source>
</evidence>
<organism evidence="2 3">
    <name type="scientific">Pullulanibacillus camelliae</name>
    <dbReference type="NCBI Taxonomy" id="1707096"/>
    <lineage>
        <taxon>Bacteria</taxon>
        <taxon>Bacillati</taxon>
        <taxon>Bacillota</taxon>
        <taxon>Bacilli</taxon>
        <taxon>Bacillales</taxon>
        <taxon>Sporolactobacillaceae</taxon>
        <taxon>Pullulanibacillus</taxon>
    </lineage>
</organism>
<sequence>MTLNNEKLQVNTDNEHDPSNVIISGIAYIVLLINFILFSIVCCSYFLTQ</sequence>